<evidence type="ECO:0000256" key="1">
    <source>
        <dbReference type="SAM" id="SignalP"/>
    </source>
</evidence>
<sequence>MKFLIAISIAVLLNACATTPQKLRNSAPVFESTSMREASVLAGCITEKWENVDYFLYSPIVNSRTLPSGYEVTQYLDGVLVHLADIEQISKGSQVTVYTESLNLGRTLQLKLWRSVNNKTKLLKNHALKSNTDKVGLITVKLNSLI</sequence>
<keyword evidence="3" id="KW-1185">Reference proteome</keyword>
<dbReference type="EMBL" id="JAUFQY010000002">
    <property type="protein sequence ID" value="MDN3701996.1"/>
    <property type="molecule type" value="Genomic_DNA"/>
</dbReference>
<proteinExistence type="predicted"/>
<feature type="chain" id="PRO_5045293480" description="Lipoprotein" evidence="1">
    <location>
        <begin position="18"/>
        <end position="146"/>
    </location>
</feature>
<organism evidence="2 3">
    <name type="scientific">Vibrio artabrorum</name>
    <dbReference type="NCBI Taxonomy" id="446374"/>
    <lineage>
        <taxon>Bacteria</taxon>
        <taxon>Pseudomonadati</taxon>
        <taxon>Pseudomonadota</taxon>
        <taxon>Gammaproteobacteria</taxon>
        <taxon>Vibrionales</taxon>
        <taxon>Vibrionaceae</taxon>
        <taxon>Vibrio</taxon>
    </lineage>
</organism>
<reference evidence="3" key="1">
    <citation type="journal article" date="2019" name="Int. J. Syst. Evol. Microbiol.">
        <title>The Global Catalogue of Microorganisms (GCM) 10K type strain sequencing project: providing services to taxonomists for standard genome sequencing and annotation.</title>
        <authorList>
            <consortium name="The Broad Institute Genomics Platform"/>
            <consortium name="The Broad Institute Genome Sequencing Center for Infectious Disease"/>
            <person name="Wu L."/>
            <person name="Ma J."/>
        </authorList>
    </citation>
    <scope>NUCLEOTIDE SEQUENCE [LARGE SCALE GENOMIC DNA]</scope>
    <source>
        <strain evidence="3">CECT 7226</strain>
    </source>
</reference>
<name>A0ABT8CNJ2_9VIBR</name>
<evidence type="ECO:0008006" key="4">
    <source>
        <dbReference type="Google" id="ProtNLM"/>
    </source>
</evidence>
<feature type="signal peptide" evidence="1">
    <location>
        <begin position="1"/>
        <end position="17"/>
    </location>
</feature>
<comment type="caution">
    <text evidence="2">The sequence shown here is derived from an EMBL/GenBank/DDBJ whole genome shotgun (WGS) entry which is preliminary data.</text>
</comment>
<keyword evidence="1" id="KW-0732">Signal</keyword>
<protein>
    <recommendedName>
        <fullName evidence="4">Lipoprotein</fullName>
    </recommendedName>
</protein>
<gene>
    <name evidence="2" type="ORF">QWY96_15795</name>
</gene>
<evidence type="ECO:0000313" key="2">
    <source>
        <dbReference type="EMBL" id="MDN3701996.1"/>
    </source>
</evidence>
<accession>A0ABT8CNJ2</accession>
<dbReference type="RefSeq" id="WP_290334922.1">
    <property type="nucleotide sequence ID" value="NZ_JAUFQY010000002.1"/>
</dbReference>
<evidence type="ECO:0000313" key="3">
    <source>
        <dbReference type="Proteomes" id="UP001223712"/>
    </source>
</evidence>
<dbReference type="Proteomes" id="UP001223712">
    <property type="component" value="Unassembled WGS sequence"/>
</dbReference>